<dbReference type="Proteomes" id="UP000008922">
    <property type="component" value="Chromosome"/>
</dbReference>
<dbReference type="AlphaFoldDB" id="E8N2K7"/>
<keyword evidence="1" id="KW-0812">Transmembrane</keyword>
<gene>
    <name evidence="2" type="ordered locus">ANT_07790</name>
</gene>
<dbReference type="InParanoid" id="E8N2K7"/>
<keyword evidence="1" id="KW-1133">Transmembrane helix</keyword>
<name>E8N2K7_ANATU</name>
<reference evidence="2 3" key="1">
    <citation type="submission" date="2010-12" db="EMBL/GenBank/DDBJ databases">
        <title>Whole genome sequence of Anaerolinea thermophila UNI-1.</title>
        <authorList>
            <person name="Narita-Yamada S."/>
            <person name="Kishi E."/>
            <person name="Watanabe Y."/>
            <person name="Takasaki K."/>
            <person name="Ankai A."/>
            <person name="Oguchi A."/>
            <person name="Fukui S."/>
            <person name="Takahashi M."/>
            <person name="Yashiro I."/>
            <person name="Hosoyama A."/>
            <person name="Sekiguchi Y."/>
            <person name="Hanada S."/>
            <person name="Fujita N."/>
        </authorList>
    </citation>
    <scope>NUCLEOTIDE SEQUENCE [LARGE SCALE GENOMIC DNA]</scope>
    <source>
        <strain evidence="3">DSM 14523 / JCM 11388 / NBRC 100420 / UNI-1</strain>
    </source>
</reference>
<keyword evidence="3" id="KW-1185">Reference proteome</keyword>
<evidence type="ECO:0000313" key="3">
    <source>
        <dbReference type="Proteomes" id="UP000008922"/>
    </source>
</evidence>
<evidence type="ECO:0000256" key="1">
    <source>
        <dbReference type="SAM" id="Phobius"/>
    </source>
</evidence>
<protein>
    <submittedName>
        <fullName evidence="2">Hypothetical membrane protein</fullName>
    </submittedName>
</protein>
<dbReference type="STRING" id="926569.ANT_07790"/>
<dbReference type="EMBL" id="AP012029">
    <property type="protein sequence ID" value="BAJ62813.1"/>
    <property type="molecule type" value="Genomic_DNA"/>
</dbReference>
<feature type="transmembrane region" description="Helical" evidence="1">
    <location>
        <begin position="45"/>
        <end position="66"/>
    </location>
</feature>
<accession>E8N2K7</accession>
<dbReference type="HOGENOM" id="CLU_1912692_0_0_0"/>
<evidence type="ECO:0000313" key="2">
    <source>
        <dbReference type="EMBL" id="BAJ62813.1"/>
    </source>
</evidence>
<organism evidence="2 3">
    <name type="scientific">Anaerolinea thermophila (strain DSM 14523 / JCM 11388 / NBRC 100420 / UNI-1)</name>
    <dbReference type="NCBI Taxonomy" id="926569"/>
    <lineage>
        <taxon>Bacteria</taxon>
        <taxon>Bacillati</taxon>
        <taxon>Chloroflexota</taxon>
        <taxon>Anaerolineae</taxon>
        <taxon>Anaerolineales</taxon>
        <taxon>Anaerolineaceae</taxon>
        <taxon>Anaerolinea</taxon>
    </lineage>
</organism>
<keyword evidence="1" id="KW-0472">Membrane</keyword>
<dbReference type="KEGG" id="atm:ANT_07790"/>
<proteinExistence type="predicted"/>
<sequence length="132" mass="15024">MRFHRLVLALVLLALAWMGLGRALWAWRDRDLLARYGAQPGWEYLMVTGGIWALLALSAAGLTLWGNPRWFRIAFLEVMIWTGLYWADLLFFSRSGEALLNLGFTLGVSIAGLFYAGFALDFLPALFLRLRR</sequence>
<feature type="transmembrane region" description="Helical" evidence="1">
    <location>
        <begin position="73"/>
        <end position="92"/>
    </location>
</feature>
<feature type="transmembrane region" description="Helical" evidence="1">
    <location>
        <begin position="104"/>
        <end position="128"/>
    </location>
</feature>